<comment type="similarity">
    <text evidence="3">Belongs to the AAA ATPase family.</text>
</comment>
<evidence type="ECO:0000259" key="11">
    <source>
        <dbReference type="SMART" id="SM00382"/>
    </source>
</evidence>
<evidence type="ECO:0000256" key="4">
    <source>
        <dbReference type="ARBA" id="ARBA00022454"/>
    </source>
</evidence>
<feature type="compositionally biased region" description="Polar residues" evidence="10">
    <location>
        <begin position="1563"/>
        <end position="1575"/>
    </location>
</feature>
<accession>A0A165IML4</accession>
<feature type="compositionally biased region" description="Basic residues" evidence="10">
    <location>
        <begin position="419"/>
        <end position="436"/>
    </location>
</feature>
<dbReference type="PROSITE" id="PS00674">
    <property type="entry name" value="AAA"/>
    <property type="match status" value="1"/>
</dbReference>
<feature type="compositionally biased region" description="Polar residues" evidence="10">
    <location>
        <begin position="1479"/>
        <end position="1496"/>
    </location>
</feature>
<name>A0A165IML4_XYLHT</name>
<evidence type="ECO:0000256" key="6">
    <source>
        <dbReference type="ARBA" id="ARBA00022801"/>
    </source>
</evidence>
<feature type="compositionally biased region" description="Low complexity" evidence="10">
    <location>
        <begin position="1576"/>
        <end position="1595"/>
    </location>
</feature>
<feature type="compositionally biased region" description="Basic and acidic residues" evidence="10">
    <location>
        <begin position="1423"/>
        <end position="1436"/>
    </location>
</feature>
<feature type="compositionally biased region" description="Acidic residues" evidence="10">
    <location>
        <begin position="311"/>
        <end position="324"/>
    </location>
</feature>
<dbReference type="GO" id="GO:0042393">
    <property type="term" value="F:histone binding"/>
    <property type="evidence" value="ECO:0007669"/>
    <property type="project" value="UniProtKB-ARBA"/>
</dbReference>
<dbReference type="InParanoid" id="A0A165IML4"/>
<dbReference type="OrthoDB" id="5421at2759"/>
<dbReference type="GO" id="GO:0000785">
    <property type="term" value="C:chromatin"/>
    <property type="evidence" value="ECO:0007669"/>
    <property type="project" value="UniProtKB-ARBA"/>
</dbReference>
<dbReference type="Pfam" id="PF00004">
    <property type="entry name" value="AAA"/>
    <property type="match status" value="2"/>
</dbReference>
<dbReference type="InterPro" id="IPR003593">
    <property type="entry name" value="AAA+_ATPase"/>
</dbReference>
<dbReference type="SUPFAM" id="SSF52540">
    <property type="entry name" value="P-loop containing nucleoside triphosphate hydrolases"/>
    <property type="match status" value="2"/>
</dbReference>
<dbReference type="Pfam" id="PF17862">
    <property type="entry name" value="AAA_lid_3"/>
    <property type="match status" value="1"/>
</dbReference>
<dbReference type="FunFam" id="1.10.8.60:FF:000016">
    <property type="entry name" value="ATPase family AAA domain-containing protein 2B"/>
    <property type="match status" value="1"/>
</dbReference>
<keyword evidence="4" id="KW-0158">Chromosome</keyword>
<evidence type="ECO:0000256" key="7">
    <source>
        <dbReference type="ARBA" id="ARBA00022840"/>
    </source>
</evidence>
<protein>
    <submittedName>
        <fullName evidence="12">AAA-domain-containing protein</fullName>
    </submittedName>
</protein>
<dbReference type="InterPro" id="IPR003960">
    <property type="entry name" value="ATPase_AAA_CS"/>
</dbReference>
<feature type="compositionally biased region" description="Basic and acidic residues" evidence="10">
    <location>
        <begin position="472"/>
        <end position="495"/>
    </location>
</feature>
<evidence type="ECO:0000256" key="10">
    <source>
        <dbReference type="SAM" id="MobiDB-lite"/>
    </source>
</evidence>
<dbReference type="FunFam" id="3.40.50.300:FF:001218">
    <property type="entry name" value="AAA family ATPase, putative"/>
    <property type="match status" value="1"/>
</dbReference>
<dbReference type="InterPro" id="IPR003959">
    <property type="entry name" value="ATPase_AAA_core"/>
</dbReference>
<dbReference type="InterPro" id="IPR041569">
    <property type="entry name" value="AAA_lid_3"/>
</dbReference>
<feature type="domain" description="AAA+ ATPase" evidence="11">
    <location>
        <begin position="962"/>
        <end position="1089"/>
    </location>
</feature>
<evidence type="ECO:0000256" key="1">
    <source>
        <dbReference type="ARBA" id="ARBA00004123"/>
    </source>
</evidence>
<dbReference type="Proteomes" id="UP000076632">
    <property type="component" value="Unassembled WGS sequence"/>
</dbReference>
<organism evidence="12 13">
    <name type="scientific">Xylona heveae (strain CBS 132557 / TC161)</name>
    <dbReference type="NCBI Taxonomy" id="1328760"/>
    <lineage>
        <taxon>Eukaryota</taxon>
        <taxon>Fungi</taxon>
        <taxon>Dikarya</taxon>
        <taxon>Ascomycota</taxon>
        <taxon>Pezizomycotina</taxon>
        <taxon>Xylonomycetes</taxon>
        <taxon>Xylonales</taxon>
        <taxon>Xylonaceae</taxon>
        <taxon>Xylona</taxon>
    </lineage>
</organism>
<dbReference type="CDD" id="cd05491">
    <property type="entry name" value="Bromo_TBP7_like"/>
    <property type="match status" value="1"/>
</dbReference>
<dbReference type="GO" id="GO:0140674">
    <property type="term" value="F:ATP-dependent histone chaperone activity"/>
    <property type="evidence" value="ECO:0007669"/>
    <property type="project" value="UniProtKB-ARBA"/>
</dbReference>
<keyword evidence="6" id="KW-0378">Hydrolase</keyword>
<dbReference type="GO" id="GO:0006334">
    <property type="term" value="P:nucleosome assembly"/>
    <property type="evidence" value="ECO:0007669"/>
    <property type="project" value="TreeGrafter"/>
</dbReference>
<evidence type="ECO:0000256" key="2">
    <source>
        <dbReference type="ARBA" id="ARBA00004286"/>
    </source>
</evidence>
<dbReference type="RefSeq" id="XP_018190668.1">
    <property type="nucleotide sequence ID" value="XM_018331800.1"/>
</dbReference>
<dbReference type="OMA" id="VTPKDFM"/>
<dbReference type="FunFam" id="3.40.50.300:FF:000061">
    <property type="entry name" value="ATPase family, AAA domain-containing 2"/>
    <property type="match status" value="1"/>
</dbReference>
<feature type="compositionally biased region" description="Polar residues" evidence="10">
    <location>
        <begin position="1528"/>
        <end position="1541"/>
    </location>
</feature>
<dbReference type="GO" id="GO:0006337">
    <property type="term" value="P:nucleosome disassembly"/>
    <property type="evidence" value="ECO:0007669"/>
    <property type="project" value="TreeGrafter"/>
</dbReference>
<dbReference type="GO" id="GO:0045815">
    <property type="term" value="P:transcription initiation-coupled chromatin remodeling"/>
    <property type="evidence" value="ECO:0007669"/>
    <property type="project" value="TreeGrafter"/>
</dbReference>
<keyword evidence="13" id="KW-1185">Reference proteome</keyword>
<dbReference type="SMART" id="SM00382">
    <property type="entry name" value="AAA"/>
    <property type="match status" value="2"/>
</dbReference>
<feature type="compositionally biased region" description="Basic and acidic residues" evidence="10">
    <location>
        <begin position="284"/>
        <end position="301"/>
    </location>
</feature>
<evidence type="ECO:0000256" key="9">
    <source>
        <dbReference type="ARBA" id="ARBA00023242"/>
    </source>
</evidence>
<keyword evidence="7" id="KW-0067">ATP-binding</keyword>
<evidence type="ECO:0000256" key="8">
    <source>
        <dbReference type="ARBA" id="ARBA00023117"/>
    </source>
</evidence>
<feature type="compositionally biased region" description="Acidic residues" evidence="10">
    <location>
        <begin position="104"/>
        <end position="118"/>
    </location>
</feature>
<proteinExistence type="inferred from homology"/>
<dbReference type="GO" id="GO:0003682">
    <property type="term" value="F:chromatin binding"/>
    <property type="evidence" value="ECO:0007669"/>
    <property type="project" value="TreeGrafter"/>
</dbReference>
<feature type="compositionally biased region" description="Acidic residues" evidence="10">
    <location>
        <begin position="60"/>
        <end position="83"/>
    </location>
</feature>
<feature type="compositionally biased region" description="Low complexity" evidence="10">
    <location>
        <begin position="1353"/>
        <end position="1363"/>
    </location>
</feature>
<dbReference type="Gene3D" id="1.10.8.60">
    <property type="match status" value="1"/>
</dbReference>
<feature type="region of interest" description="Disordered" evidence="10">
    <location>
        <begin position="1326"/>
        <end position="1609"/>
    </location>
</feature>
<evidence type="ECO:0000313" key="12">
    <source>
        <dbReference type="EMBL" id="KZF25113.1"/>
    </source>
</evidence>
<feature type="compositionally biased region" description="Acidic residues" evidence="10">
    <location>
        <begin position="378"/>
        <end position="396"/>
    </location>
</feature>
<feature type="domain" description="AAA+ ATPase" evidence="11">
    <location>
        <begin position="659"/>
        <end position="800"/>
    </location>
</feature>
<dbReference type="GO" id="GO:0005524">
    <property type="term" value="F:ATP binding"/>
    <property type="evidence" value="ECO:0007669"/>
    <property type="project" value="UniProtKB-KW"/>
</dbReference>
<dbReference type="InterPro" id="IPR027417">
    <property type="entry name" value="P-loop_NTPase"/>
</dbReference>
<dbReference type="GeneID" id="28896937"/>
<dbReference type="FunCoup" id="A0A165IML4">
    <property type="interactions" value="696"/>
</dbReference>
<evidence type="ECO:0000256" key="5">
    <source>
        <dbReference type="ARBA" id="ARBA00022741"/>
    </source>
</evidence>
<evidence type="ECO:0000256" key="3">
    <source>
        <dbReference type="ARBA" id="ARBA00006914"/>
    </source>
</evidence>
<feature type="compositionally biased region" description="Basic and acidic residues" evidence="10">
    <location>
        <begin position="1518"/>
        <end position="1527"/>
    </location>
</feature>
<dbReference type="PANTHER" id="PTHR23069">
    <property type="entry name" value="AAA DOMAIN-CONTAINING"/>
    <property type="match status" value="1"/>
</dbReference>
<feature type="compositionally biased region" description="Acidic residues" evidence="10">
    <location>
        <begin position="449"/>
        <end position="462"/>
    </location>
</feature>
<evidence type="ECO:0000313" key="13">
    <source>
        <dbReference type="Proteomes" id="UP000076632"/>
    </source>
</evidence>
<dbReference type="Gene3D" id="3.40.50.300">
    <property type="entry name" value="P-loop containing nucleotide triphosphate hydrolases"/>
    <property type="match status" value="2"/>
</dbReference>
<keyword evidence="5" id="KW-0547">Nucleotide-binding</keyword>
<dbReference type="PANTHER" id="PTHR23069:SF0">
    <property type="entry name" value="TAT-BINDING HOMOLOG 7"/>
    <property type="match status" value="1"/>
</dbReference>
<feature type="compositionally biased region" description="Polar residues" evidence="10">
    <location>
        <begin position="1439"/>
        <end position="1472"/>
    </location>
</feature>
<feature type="compositionally biased region" description="Basic residues" evidence="10">
    <location>
        <begin position="90"/>
        <end position="99"/>
    </location>
</feature>
<dbReference type="EMBL" id="KV407455">
    <property type="protein sequence ID" value="KZF25113.1"/>
    <property type="molecule type" value="Genomic_DNA"/>
</dbReference>
<keyword evidence="9" id="KW-0539">Nucleus</keyword>
<keyword evidence="8" id="KW-0103">Bromodomain</keyword>
<dbReference type="STRING" id="1328760.A0A165IML4"/>
<feature type="region of interest" description="Disordered" evidence="10">
    <location>
        <begin position="1"/>
        <end position="581"/>
    </location>
</feature>
<reference evidence="12 13" key="1">
    <citation type="journal article" date="2016" name="Fungal Biol.">
        <title>The genome of Xylona heveae provides a window into fungal endophytism.</title>
        <authorList>
            <person name="Gazis R."/>
            <person name="Kuo A."/>
            <person name="Riley R."/>
            <person name="LaButti K."/>
            <person name="Lipzen A."/>
            <person name="Lin J."/>
            <person name="Amirebrahimi M."/>
            <person name="Hesse C.N."/>
            <person name="Spatafora J.W."/>
            <person name="Henrissat B."/>
            <person name="Hainaut M."/>
            <person name="Grigoriev I.V."/>
            <person name="Hibbett D.S."/>
        </authorList>
    </citation>
    <scope>NUCLEOTIDE SEQUENCE [LARGE SCALE GENOMIC DNA]</scope>
    <source>
        <strain evidence="12 13">TC161</strain>
    </source>
</reference>
<gene>
    <name evidence="12" type="ORF">L228DRAFT_243906</name>
</gene>
<sequence>MPNRSKRNLDDFDPNKSDSDDLNYDEAEARPARKRPKKSQSKKSSKKRRHAGYGGGSSDDITDDDDMSEGSFEDFDDEEEEPERDPITGRPRRQATKQRPKYEESDDEAEEDFIESSEEEKHPSKTPSKSKSKSKGSSLLVKLALPKGGATPYRNTRARSGSRGLGRGATPDFQATPGTRRSSRIAHDDSETFVALSTSGHHADIIRPGSQSLSPEGPSKRPVRGGKGLKGPVPSVIQEEEDEGSFPNEHRSSQFDQAVQDSSDVEMQAKDEAEAASTYEGQDIENKDDLNVDLDENRANEEASGATAHDENDDDDDDEDDDEPIFSRSRASRAGRDTVPELQQAQPDANASDGDESPLKSRRATRSSQNQRKPAVEESSDFEPNPEEEEGDEDVSGSEGSSRRKGRQRNEEEDDRSAGRRSHRLKDKSRSSTRNRRGSDSEANSDGVDAAEEAEELAEELEELRSGRKRPARTEIIYEKPTRRARKTVDYRIMRPDLAFPTEETEPAAESTPTRRGRGGGGGGWQRSLFSTYGPFGGAGGPPPLFGGPHNSTATGGVDSDSSDDEGMQRPRGAGASVGGAGMLPSMFGDAAQGLSGTPVNLGKVKDKQTLADADPLGVDQNVNFGSVGGLDEHINQLKEMVSLPLLYPEIFTRFHVTPPRGVLFHGPPGTGKTLLARALASSVSSQGRKVTFYMRKGADALSKWVGEAERQLRLLFEEARRTQPSIIFFDEIDGLAPVRSSKQEQIHASIVSTLLALMDGMDGRGQVIVIGATNRPDSIDPALRRPGRFDREFYFPLPGTEGRRKIIDIHTKGWNPPLESSFKDQLAEVTKGYGGADLRALCTEAALNAVQRRYPQIYSSNEKLVIDPASINVTARDFMISVKKIVPSSERSTSSGASPLPKIIEPLLRQPLAEIKAILADILPPKKRLTALEEAHYEDAQDDGGFFREKMLQEFERSRVFRPRLLLRGQPGMGQQYLAAALLNHFEGLHVQSFDLSVLLSDSTRSPEAAVVQLFAEVRRHKPSVIYIPNVNTWYQTLTGSTISTFLGMLRSLSPSEPVLVLGVLENDGDEPADSAIVRDLFGFSRKGRYELGRPQHPWRHEFFSNLINYIQMAPKDFPDPVNRKKRKLETLPIAPPPPPIKPQISKEELKAQRRKDRQTLNLLKLRIQPVMDQIRLKYKRFRTGIVDDSQIKYLFEDENPEIITSDLPQEQRQQHLLFRPYEKGQDENGVPGLLEVASNKFFYNLEIVTIEKRLSNGFYKRPRDFLADIKRLAKDARNSGDQDRTLKANEMLANVEVDIGLIETSDPAFVAECEQVYAREKEREKQKAEKAQKAAAAEENPFFPRKRLDEQGSSSEQQSSGPVVLGEPIPGTSNLNPTTPSRPPFKTTSTSLSNGYLEGDSSHDSTTRYGQSNGSSGATHGDGDTHMTDSEEGQRTGPHTQQTDSNRSTQYSQPSYSGHDQQAQAHSSQKPAIPNWLQPSGQSTQNTPRSQKSALTMMPPGSQIDDFVNDASTTPSEKKTSDHSNRSSGPFFNTQSSNGLYVHVQRGDGPDFTALPDRTSGDSQLPDTQEMAFSQTSIPSSQQSQPRSQQGSQPPVPPFNAPHRHAASGSISSILNQSDQRGQLILDDEYIRELHDQLTERTSGCSVEQLEQINTALMDCIWRERGEWNRTKVGREVSQVFEEVMRDILEMQEVLPESLPLE</sequence>
<dbReference type="GO" id="GO:0016887">
    <property type="term" value="F:ATP hydrolysis activity"/>
    <property type="evidence" value="ECO:0007669"/>
    <property type="project" value="InterPro"/>
</dbReference>
<comment type="subcellular location">
    <subcellularLocation>
        <location evidence="2">Chromosome</location>
    </subcellularLocation>
    <subcellularLocation>
        <location evidence="1">Nucleus</location>
    </subcellularLocation>
</comment>
<dbReference type="GO" id="GO:0005634">
    <property type="term" value="C:nucleus"/>
    <property type="evidence" value="ECO:0007669"/>
    <property type="project" value="UniProtKB-SubCell"/>
</dbReference>
<feature type="compositionally biased region" description="Basic residues" evidence="10">
    <location>
        <begin position="32"/>
        <end position="51"/>
    </location>
</feature>
<feature type="compositionally biased region" description="Basic and acidic residues" evidence="10">
    <location>
        <begin position="7"/>
        <end position="19"/>
    </location>
</feature>
<feature type="compositionally biased region" description="Polar residues" evidence="10">
    <location>
        <begin position="1409"/>
        <end position="1420"/>
    </location>
</feature>
<dbReference type="InterPro" id="IPR045199">
    <property type="entry name" value="ATAD2-like"/>
</dbReference>